<accession>A0A9J6CBV1</accession>
<keyword evidence="3 6" id="KW-0805">Transcription regulation</keyword>
<dbReference type="Pfam" id="PF10513">
    <property type="entry name" value="EPL1"/>
    <property type="match status" value="1"/>
</dbReference>
<protein>
    <recommendedName>
        <fullName evidence="6">Enhancer of polycomb-like protein</fullName>
    </recommendedName>
</protein>
<dbReference type="EMBL" id="JADBJN010000001">
    <property type="protein sequence ID" value="KAG5679625.1"/>
    <property type="molecule type" value="Genomic_DNA"/>
</dbReference>
<comment type="caution">
    <text evidence="8">The sequence shown here is derived from an EMBL/GenBank/DDBJ whole genome shotgun (WGS) entry which is preliminary data.</text>
</comment>
<evidence type="ECO:0000313" key="8">
    <source>
        <dbReference type="EMBL" id="KAG5679625.1"/>
    </source>
</evidence>
<feature type="domain" description="Enhancer of polycomb-like N-terminal" evidence="7">
    <location>
        <begin position="50"/>
        <end position="146"/>
    </location>
</feature>
<reference evidence="8" key="1">
    <citation type="submission" date="2021-03" db="EMBL/GenBank/DDBJ databases">
        <title>Chromosome level genome of the anhydrobiotic midge Polypedilum vanderplanki.</title>
        <authorList>
            <person name="Yoshida Y."/>
            <person name="Kikawada T."/>
            <person name="Gusev O."/>
        </authorList>
    </citation>
    <scope>NUCLEOTIDE SEQUENCE</scope>
    <source>
        <strain evidence="8">NIAS01</strain>
        <tissue evidence="8">Whole body or cell culture</tissue>
    </source>
</reference>
<comment type="subcellular location">
    <subcellularLocation>
        <location evidence="1 6">Nucleus</location>
    </subcellularLocation>
</comment>
<evidence type="ECO:0000259" key="7">
    <source>
        <dbReference type="Pfam" id="PF10513"/>
    </source>
</evidence>
<evidence type="ECO:0000256" key="4">
    <source>
        <dbReference type="ARBA" id="ARBA00023163"/>
    </source>
</evidence>
<dbReference type="Proteomes" id="UP001107558">
    <property type="component" value="Chromosome 1"/>
</dbReference>
<proteinExistence type="inferred from homology"/>
<keyword evidence="4 6" id="KW-0804">Transcription</keyword>
<evidence type="ECO:0000313" key="9">
    <source>
        <dbReference type="Proteomes" id="UP001107558"/>
    </source>
</evidence>
<keyword evidence="9" id="KW-1185">Reference proteome</keyword>
<keyword evidence="5 6" id="KW-0539">Nucleus</keyword>
<dbReference type="GO" id="GO:0006357">
    <property type="term" value="P:regulation of transcription by RNA polymerase II"/>
    <property type="evidence" value="ECO:0007669"/>
    <property type="project" value="InterPro"/>
</dbReference>
<dbReference type="InterPro" id="IPR019542">
    <property type="entry name" value="Enhancer_polycomb-like_N"/>
</dbReference>
<evidence type="ECO:0000256" key="2">
    <source>
        <dbReference type="ARBA" id="ARBA00008035"/>
    </source>
</evidence>
<dbReference type="GO" id="GO:0005634">
    <property type="term" value="C:nucleus"/>
    <property type="evidence" value="ECO:0007669"/>
    <property type="project" value="UniProtKB-SubCell"/>
</dbReference>
<dbReference type="AlphaFoldDB" id="A0A9J6CBV1"/>
<organism evidence="8 9">
    <name type="scientific">Polypedilum vanderplanki</name>
    <name type="common">Sleeping chironomid midge</name>
    <dbReference type="NCBI Taxonomy" id="319348"/>
    <lineage>
        <taxon>Eukaryota</taxon>
        <taxon>Metazoa</taxon>
        <taxon>Ecdysozoa</taxon>
        <taxon>Arthropoda</taxon>
        <taxon>Hexapoda</taxon>
        <taxon>Insecta</taxon>
        <taxon>Pterygota</taxon>
        <taxon>Neoptera</taxon>
        <taxon>Endopterygota</taxon>
        <taxon>Diptera</taxon>
        <taxon>Nematocera</taxon>
        <taxon>Chironomoidea</taxon>
        <taxon>Chironomidae</taxon>
        <taxon>Chironominae</taxon>
        <taxon>Polypedilum</taxon>
        <taxon>Polypedilum</taxon>
    </lineage>
</organism>
<evidence type="ECO:0000256" key="1">
    <source>
        <dbReference type="ARBA" id="ARBA00004123"/>
    </source>
</evidence>
<gene>
    <name evidence="8" type="ORF">PVAND_009185</name>
</gene>
<dbReference type="GO" id="GO:0035267">
    <property type="term" value="C:NuA4 histone acetyltransferase complex"/>
    <property type="evidence" value="ECO:0007669"/>
    <property type="project" value="InterPro"/>
</dbReference>
<evidence type="ECO:0000256" key="3">
    <source>
        <dbReference type="ARBA" id="ARBA00023015"/>
    </source>
</evidence>
<dbReference type="InterPro" id="IPR024943">
    <property type="entry name" value="Enhancer_polycomb"/>
</dbReference>
<comment type="similarity">
    <text evidence="2 6">Belongs to the enhancer of polycomb family.</text>
</comment>
<evidence type="ECO:0000256" key="5">
    <source>
        <dbReference type="ARBA" id="ARBA00023242"/>
    </source>
</evidence>
<name>A0A9J6CBV1_POLVA</name>
<evidence type="ECO:0000256" key="6">
    <source>
        <dbReference type="RuleBase" id="RU361124"/>
    </source>
</evidence>
<dbReference type="OrthoDB" id="435275at2759"/>
<dbReference type="PANTHER" id="PTHR14898">
    <property type="entry name" value="ENHANCER OF POLYCOMB"/>
    <property type="match status" value="1"/>
</dbReference>
<sequence>MEGAKSLRKRHYKEKVYIFFRKTQEQMKSIVKKIAFEGKTDEKVQGSNFLNLMEEDEVNEKHFQDAIKSNGNIPVPEIVEIDEEIYDKFYPNNYQMPEKLVKTGLCDDPIEYDIDSEDEEWLEKYNSENPELSVDNFESLMEFLENYCGNKSIPKINDLQNFFKKHPAKMIQEVYDYWLEKRLKKNGKKLIHEVLIETQTHVPNKKSKIVKINPYVAFRPRDGEKMSLRKDRARNYENYRQMLQLKTNLKKHHDKCLDIVNKEKIKHELLTAKRDLFIDQYKNKEFSSHSYQLQDTSLNFFVQEYQYRRRCEYNQEDICSENPSCEIEEPFPFIRNIENQYHRVKKNNETTRGVQNPIQNFHRSTSGRIRQRVGRGGRTIIDRILNQSVVRVYTTSPEFRHIPIFSNIEKLNRCTENTNIVSSQNNVGSSFFHLHQQKYIDFDINDYEWDIK</sequence>